<dbReference type="EC" id="2.7.13.3" evidence="2"/>
<evidence type="ECO:0000256" key="11">
    <source>
        <dbReference type="PROSITE-ProRule" id="PRU00169"/>
    </source>
</evidence>
<evidence type="ECO:0000256" key="13">
    <source>
        <dbReference type="SAM" id="Phobius"/>
    </source>
</evidence>
<keyword evidence="7" id="KW-0067">ATP-binding</keyword>
<feature type="transmembrane region" description="Helical" evidence="13">
    <location>
        <begin position="174"/>
        <end position="193"/>
    </location>
</feature>
<dbReference type="InterPro" id="IPR036097">
    <property type="entry name" value="HisK_dim/P_sf"/>
</dbReference>
<keyword evidence="13" id="KW-1133">Transmembrane helix</keyword>
<dbReference type="GO" id="GO:0005524">
    <property type="term" value="F:ATP binding"/>
    <property type="evidence" value="ECO:0007669"/>
    <property type="project" value="UniProtKB-KW"/>
</dbReference>
<dbReference type="PANTHER" id="PTHR45339">
    <property type="entry name" value="HYBRID SIGNAL TRANSDUCTION HISTIDINE KINASE J"/>
    <property type="match status" value="1"/>
</dbReference>
<gene>
    <name evidence="16" type="ORF">CMV30_09880</name>
</gene>
<feature type="domain" description="Response regulatory" evidence="15">
    <location>
        <begin position="552"/>
        <end position="669"/>
    </location>
</feature>
<dbReference type="PROSITE" id="PS50110">
    <property type="entry name" value="RESPONSE_REGULATORY"/>
    <property type="match status" value="1"/>
</dbReference>
<sequence length="675" mass="73457">MSASRPNSPALLPRASSLITSGTGIFSDEQLLAPVYARGDGWMKIFVAGHTVLALVLAGINDTWVVTACVAPVVFAVFMACIRLAPGSFLTRCVAGLSLQAMVSLHVYQLGGLDEAHFFYFTAMTMMVVYADWRALVPATTLTFTLYLIFMALEGAGKTQVYFAHGEAGGLKMLLHFAGMLLQATVVGFWSWLNRRHILGEERNRLRSKEQQRELEQQLERVRRSEALLQSSGQVLLETQGKMAREIRERRKTEETLLLAKAELEAANSQLENSIARANELALSAEVANQAKSAFLAVMSHEIRTPLNGVIGMTELMLDAPLADQQRDGLETIRNSGNSLLVILNDILDFSKIESGKLELEHGDFSIARHIDETLALFSGRAQAKNLKLSGLVRPGVPAWISGDVTRVRQILSNLVSNAVKFTSHGEVAIEVSIATGDGVAAPDGQMRIQFAVRDTGMGVPPEKQALLFQPFSQADLSTSRKFGGTGLGLAICKRLAELMGGDAWMESSVGAGSTFYFTLLAAPAQTQEMRKLADAAPETARLAPEGMRSLKLLLVEDNLVNQKVALAMLKRIGCDADVASDGVEGIAKVKARDYDVVLMDWHMPEMNGLEATAVIRSELPANRQPWIIGLTANAMQGDREKCIEAGMDDYITKPLRKDDLEAAFSRVLPRAIGA</sequence>
<proteinExistence type="predicted"/>
<dbReference type="SUPFAM" id="SSF55874">
    <property type="entry name" value="ATPase domain of HSP90 chaperone/DNA topoisomerase II/histidine kinase"/>
    <property type="match status" value="1"/>
</dbReference>
<protein>
    <recommendedName>
        <fullName evidence="10">Sensory/regulatory protein RpfC</fullName>
        <ecNumber evidence="2">2.7.13.3</ecNumber>
    </recommendedName>
</protein>
<dbReference type="GO" id="GO:0000155">
    <property type="term" value="F:phosphorelay sensor kinase activity"/>
    <property type="evidence" value="ECO:0007669"/>
    <property type="project" value="InterPro"/>
</dbReference>
<dbReference type="SMART" id="SM00388">
    <property type="entry name" value="HisKA"/>
    <property type="match status" value="1"/>
</dbReference>
<evidence type="ECO:0000256" key="4">
    <source>
        <dbReference type="ARBA" id="ARBA00022679"/>
    </source>
</evidence>
<keyword evidence="13" id="KW-0472">Membrane</keyword>
<feature type="transmembrane region" description="Helical" evidence="13">
    <location>
        <begin position="89"/>
        <end position="111"/>
    </location>
</feature>
<evidence type="ECO:0000259" key="15">
    <source>
        <dbReference type="PROSITE" id="PS50110"/>
    </source>
</evidence>
<organism evidence="16 17">
    <name type="scientific">Nibricoccus aquaticus</name>
    <dbReference type="NCBI Taxonomy" id="2576891"/>
    <lineage>
        <taxon>Bacteria</taxon>
        <taxon>Pseudomonadati</taxon>
        <taxon>Verrucomicrobiota</taxon>
        <taxon>Opitutia</taxon>
        <taxon>Opitutales</taxon>
        <taxon>Opitutaceae</taxon>
        <taxon>Nibricoccus</taxon>
    </lineage>
</organism>
<evidence type="ECO:0000256" key="3">
    <source>
        <dbReference type="ARBA" id="ARBA00022553"/>
    </source>
</evidence>
<keyword evidence="4" id="KW-0808">Transferase</keyword>
<dbReference type="InterPro" id="IPR003661">
    <property type="entry name" value="HisK_dim/P_dom"/>
</dbReference>
<dbReference type="PANTHER" id="PTHR45339:SF1">
    <property type="entry name" value="HYBRID SIGNAL TRANSDUCTION HISTIDINE KINASE J"/>
    <property type="match status" value="1"/>
</dbReference>
<dbReference type="InterPro" id="IPR005467">
    <property type="entry name" value="His_kinase_dom"/>
</dbReference>
<comment type="subunit">
    <text evidence="9">At low DSF concentrations, interacts with RpfF.</text>
</comment>
<evidence type="ECO:0000256" key="8">
    <source>
        <dbReference type="ARBA" id="ARBA00023012"/>
    </source>
</evidence>
<evidence type="ECO:0000256" key="6">
    <source>
        <dbReference type="ARBA" id="ARBA00022777"/>
    </source>
</evidence>
<dbReference type="FunFam" id="3.30.565.10:FF:000010">
    <property type="entry name" value="Sensor histidine kinase RcsC"/>
    <property type="match status" value="1"/>
</dbReference>
<keyword evidence="8" id="KW-0902">Two-component regulatory system</keyword>
<feature type="coiled-coil region" evidence="12">
    <location>
        <begin position="205"/>
        <end position="281"/>
    </location>
</feature>
<dbReference type="CDD" id="cd16922">
    <property type="entry name" value="HATPase_EvgS-ArcB-TorS-like"/>
    <property type="match status" value="1"/>
</dbReference>
<evidence type="ECO:0000256" key="7">
    <source>
        <dbReference type="ARBA" id="ARBA00022840"/>
    </source>
</evidence>
<feature type="transmembrane region" description="Helical" evidence="13">
    <location>
        <begin position="64"/>
        <end position="82"/>
    </location>
</feature>
<keyword evidence="12" id="KW-0175">Coiled coil</keyword>
<evidence type="ECO:0000256" key="5">
    <source>
        <dbReference type="ARBA" id="ARBA00022741"/>
    </source>
</evidence>
<keyword evidence="17" id="KW-1185">Reference proteome</keyword>
<dbReference type="PROSITE" id="PS50109">
    <property type="entry name" value="HIS_KIN"/>
    <property type="match status" value="1"/>
</dbReference>
<dbReference type="CDD" id="cd17546">
    <property type="entry name" value="REC_hyHK_CKI1_RcsC-like"/>
    <property type="match status" value="1"/>
</dbReference>
<name>A0A290Q6F6_9BACT</name>
<comment type="catalytic activity">
    <reaction evidence="1">
        <text>ATP + protein L-histidine = ADP + protein N-phospho-L-histidine.</text>
        <dbReference type="EC" id="2.7.13.3"/>
    </reaction>
</comment>
<accession>A0A290Q6F6</accession>
<dbReference type="AlphaFoldDB" id="A0A290Q6F6"/>
<dbReference type="InterPro" id="IPR036890">
    <property type="entry name" value="HATPase_C_sf"/>
</dbReference>
<evidence type="ECO:0000313" key="17">
    <source>
        <dbReference type="Proteomes" id="UP000217265"/>
    </source>
</evidence>
<dbReference type="PRINTS" id="PR00344">
    <property type="entry name" value="BCTRLSENSOR"/>
</dbReference>
<evidence type="ECO:0000256" key="2">
    <source>
        <dbReference type="ARBA" id="ARBA00012438"/>
    </source>
</evidence>
<dbReference type="OrthoDB" id="193150at2"/>
<dbReference type="InterPro" id="IPR011006">
    <property type="entry name" value="CheY-like_superfamily"/>
</dbReference>
<dbReference type="SMART" id="SM00448">
    <property type="entry name" value="REC"/>
    <property type="match status" value="1"/>
</dbReference>
<evidence type="ECO:0000256" key="9">
    <source>
        <dbReference type="ARBA" id="ARBA00064003"/>
    </source>
</evidence>
<dbReference type="Gene3D" id="3.30.565.10">
    <property type="entry name" value="Histidine kinase-like ATPase, C-terminal domain"/>
    <property type="match status" value="1"/>
</dbReference>
<dbReference type="SMART" id="SM00387">
    <property type="entry name" value="HATPase_c"/>
    <property type="match status" value="1"/>
</dbReference>
<dbReference type="Proteomes" id="UP000217265">
    <property type="component" value="Chromosome"/>
</dbReference>
<dbReference type="SUPFAM" id="SSF52172">
    <property type="entry name" value="CheY-like"/>
    <property type="match status" value="1"/>
</dbReference>
<evidence type="ECO:0000313" key="16">
    <source>
        <dbReference type="EMBL" id="ATC64239.1"/>
    </source>
</evidence>
<feature type="transmembrane region" description="Helical" evidence="13">
    <location>
        <begin position="131"/>
        <end position="153"/>
    </location>
</feature>
<feature type="domain" description="Histidine kinase" evidence="14">
    <location>
        <begin position="298"/>
        <end position="524"/>
    </location>
</feature>
<evidence type="ECO:0000256" key="10">
    <source>
        <dbReference type="ARBA" id="ARBA00068150"/>
    </source>
</evidence>
<dbReference type="InterPro" id="IPR004358">
    <property type="entry name" value="Sig_transdc_His_kin-like_C"/>
</dbReference>
<evidence type="ECO:0000256" key="12">
    <source>
        <dbReference type="SAM" id="Coils"/>
    </source>
</evidence>
<evidence type="ECO:0000256" key="1">
    <source>
        <dbReference type="ARBA" id="ARBA00000085"/>
    </source>
</evidence>
<dbReference type="InterPro" id="IPR003594">
    <property type="entry name" value="HATPase_dom"/>
</dbReference>
<dbReference type="FunFam" id="1.10.287.130:FF:000002">
    <property type="entry name" value="Two-component osmosensing histidine kinase"/>
    <property type="match status" value="1"/>
</dbReference>
<dbReference type="SUPFAM" id="SSF47384">
    <property type="entry name" value="Homodimeric domain of signal transducing histidine kinase"/>
    <property type="match status" value="1"/>
</dbReference>
<dbReference type="InterPro" id="IPR001789">
    <property type="entry name" value="Sig_transdc_resp-reg_receiver"/>
</dbReference>
<keyword evidence="3 11" id="KW-0597">Phosphoprotein</keyword>
<dbReference type="Pfam" id="PF00072">
    <property type="entry name" value="Response_reg"/>
    <property type="match status" value="1"/>
</dbReference>
<keyword evidence="13" id="KW-0812">Transmembrane</keyword>
<dbReference type="EMBL" id="CP023344">
    <property type="protein sequence ID" value="ATC64239.1"/>
    <property type="molecule type" value="Genomic_DNA"/>
</dbReference>
<dbReference type="Pfam" id="PF02518">
    <property type="entry name" value="HATPase_c"/>
    <property type="match status" value="1"/>
</dbReference>
<dbReference type="KEGG" id="vbh:CMV30_09880"/>
<dbReference type="CDD" id="cd00082">
    <property type="entry name" value="HisKA"/>
    <property type="match status" value="1"/>
</dbReference>
<keyword evidence="5" id="KW-0547">Nucleotide-binding</keyword>
<dbReference type="Pfam" id="PF00512">
    <property type="entry name" value="HisKA"/>
    <property type="match status" value="1"/>
</dbReference>
<dbReference type="Gene3D" id="1.10.287.130">
    <property type="match status" value="1"/>
</dbReference>
<keyword evidence="6" id="KW-0418">Kinase</keyword>
<dbReference type="Gene3D" id="3.40.50.2300">
    <property type="match status" value="1"/>
</dbReference>
<evidence type="ECO:0000259" key="14">
    <source>
        <dbReference type="PROSITE" id="PS50109"/>
    </source>
</evidence>
<reference evidence="16 17" key="1">
    <citation type="submission" date="2017-09" db="EMBL/GenBank/DDBJ databases">
        <title>Complete genome sequence of Verrucomicrobial strain HZ-65, isolated from freshwater.</title>
        <authorList>
            <person name="Choi A."/>
        </authorList>
    </citation>
    <scope>NUCLEOTIDE SEQUENCE [LARGE SCALE GENOMIC DNA]</scope>
    <source>
        <strain evidence="16 17">HZ-65</strain>
    </source>
</reference>
<feature type="modified residue" description="4-aspartylphosphate" evidence="11">
    <location>
        <position position="601"/>
    </location>
</feature>